<evidence type="ECO:0000313" key="3">
    <source>
        <dbReference type="EMBL" id="HJB97611.1"/>
    </source>
</evidence>
<protein>
    <submittedName>
        <fullName evidence="3">Helix-turn-helix domain-containing protein</fullName>
    </submittedName>
</protein>
<dbReference type="InterPro" id="IPR011990">
    <property type="entry name" value="TPR-like_helical_dom_sf"/>
</dbReference>
<dbReference type="Gene3D" id="1.25.40.10">
    <property type="entry name" value="Tetratricopeptide repeat domain"/>
    <property type="match status" value="1"/>
</dbReference>
<feature type="non-terminal residue" evidence="3">
    <location>
        <position position="316"/>
    </location>
</feature>
<evidence type="ECO:0000313" key="4">
    <source>
        <dbReference type="Proteomes" id="UP000826793"/>
    </source>
</evidence>
<dbReference type="InterPro" id="IPR010982">
    <property type="entry name" value="Lambda_DNA-bd_dom_sf"/>
</dbReference>
<organism evidence="3 4">
    <name type="scientific">Candidatus Acutalibacter pullicola</name>
    <dbReference type="NCBI Taxonomy" id="2838417"/>
    <lineage>
        <taxon>Bacteria</taxon>
        <taxon>Bacillati</taxon>
        <taxon>Bacillota</taxon>
        <taxon>Clostridia</taxon>
        <taxon>Eubacteriales</taxon>
        <taxon>Acutalibacteraceae</taxon>
        <taxon>Acutalibacter</taxon>
    </lineage>
</organism>
<dbReference type="Pfam" id="PF01381">
    <property type="entry name" value="HTH_3"/>
    <property type="match status" value="1"/>
</dbReference>
<dbReference type="AlphaFoldDB" id="A0A9D2MV13"/>
<proteinExistence type="predicted"/>
<gene>
    <name evidence="3" type="ORF">H9710_03420</name>
</gene>
<dbReference type="SUPFAM" id="SSF47413">
    <property type="entry name" value="lambda repressor-like DNA-binding domains"/>
    <property type="match status" value="1"/>
</dbReference>
<dbReference type="SUPFAM" id="SSF48452">
    <property type="entry name" value="TPR-like"/>
    <property type="match status" value="1"/>
</dbReference>
<accession>A0A9D2MV13</accession>
<dbReference type="GO" id="GO:0003677">
    <property type="term" value="F:DNA binding"/>
    <property type="evidence" value="ECO:0007669"/>
    <property type="project" value="UniProtKB-KW"/>
</dbReference>
<dbReference type="PANTHER" id="PTHR46558:SF11">
    <property type="entry name" value="HTH-TYPE TRANSCRIPTIONAL REGULATOR XRE"/>
    <property type="match status" value="1"/>
</dbReference>
<keyword evidence="1" id="KW-0238">DNA-binding</keyword>
<dbReference type="SMART" id="SM00530">
    <property type="entry name" value="HTH_XRE"/>
    <property type="match status" value="1"/>
</dbReference>
<evidence type="ECO:0000256" key="1">
    <source>
        <dbReference type="ARBA" id="ARBA00023125"/>
    </source>
</evidence>
<reference evidence="3" key="1">
    <citation type="journal article" date="2021" name="PeerJ">
        <title>Extensive microbial diversity within the chicken gut microbiome revealed by metagenomics and culture.</title>
        <authorList>
            <person name="Gilroy R."/>
            <person name="Ravi A."/>
            <person name="Getino M."/>
            <person name="Pursley I."/>
            <person name="Horton D.L."/>
            <person name="Alikhan N.F."/>
            <person name="Baker D."/>
            <person name="Gharbi K."/>
            <person name="Hall N."/>
            <person name="Watson M."/>
            <person name="Adriaenssens E.M."/>
            <person name="Foster-Nyarko E."/>
            <person name="Jarju S."/>
            <person name="Secka A."/>
            <person name="Antonio M."/>
            <person name="Oren A."/>
            <person name="Chaudhuri R.R."/>
            <person name="La Ragione R."/>
            <person name="Hildebrand F."/>
            <person name="Pallen M.J."/>
        </authorList>
    </citation>
    <scope>NUCLEOTIDE SEQUENCE</scope>
    <source>
        <strain evidence="3">CHK185-1770</strain>
    </source>
</reference>
<comment type="caution">
    <text evidence="3">The sequence shown here is derived from an EMBL/GenBank/DDBJ whole genome shotgun (WGS) entry which is preliminary data.</text>
</comment>
<sequence length="316" mass="35603">MNVCLPEKLREFRKKQGLTQEQLAEAMGVTVGAVSKWESGASTPDVGIIMELADFFETSVDVLLGYTQQSASLEGSVLRLRELRIQKDYTVAFREAEKALQRFPNNFQVVYECARIYQLSGLENHDTAALARCQELYRRSLELISQNEDREISPVSIYIAIANAMHSAGDKEGALKLLKEYNVEGVNNAEIGTILAKEQETSQESLTYLTRALLNAETAMLQFSVGYANACLHLNRPAQSLEFNQLLYQFIQGFKEPGTVSYLDKSQVILLLVNAFACIQLGDRERTKEYLRQARQLALRFDAAPSYGLEHHKFIT</sequence>
<name>A0A9D2MV13_9FIRM</name>
<dbReference type="PANTHER" id="PTHR46558">
    <property type="entry name" value="TRACRIPTIONAL REGULATORY PROTEIN-RELATED-RELATED"/>
    <property type="match status" value="1"/>
</dbReference>
<dbReference type="EMBL" id="DWXG01000030">
    <property type="protein sequence ID" value="HJB97611.1"/>
    <property type="molecule type" value="Genomic_DNA"/>
</dbReference>
<dbReference type="Proteomes" id="UP000826793">
    <property type="component" value="Unassembled WGS sequence"/>
</dbReference>
<dbReference type="InterPro" id="IPR001387">
    <property type="entry name" value="Cro/C1-type_HTH"/>
</dbReference>
<dbReference type="CDD" id="cd00093">
    <property type="entry name" value="HTH_XRE"/>
    <property type="match status" value="1"/>
</dbReference>
<dbReference type="PROSITE" id="PS50943">
    <property type="entry name" value="HTH_CROC1"/>
    <property type="match status" value="1"/>
</dbReference>
<feature type="domain" description="HTH cro/C1-type" evidence="2">
    <location>
        <begin position="9"/>
        <end position="63"/>
    </location>
</feature>
<reference evidence="3" key="2">
    <citation type="submission" date="2021-04" db="EMBL/GenBank/DDBJ databases">
        <authorList>
            <person name="Gilroy R."/>
        </authorList>
    </citation>
    <scope>NUCLEOTIDE SEQUENCE</scope>
    <source>
        <strain evidence="3">CHK185-1770</strain>
    </source>
</reference>
<dbReference type="Gene3D" id="1.10.260.40">
    <property type="entry name" value="lambda repressor-like DNA-binding domains"/>
    <property type="match status" value="1"/>
</dbReference>
<evidence type="ECO:0000259" key="2">
    <source>
        <dbReference type="PROSITE" id="PS50943"/>
    </source>
</evidence>